<keyword evidence="3" id="KW-1185">Reference proteome</keyword>
<name>A0ABW4IN45_9ACTN</name>
<protein>
    <submittedName>
        <fullName evidence="2">Uncharacterized protein</fullName>
    </submittedName>
</protein>
<accession>A0ABW4IN45</accession>
<comment type="caution">
    <text evidence="2">The sequence shown here is derived from an EMBL/GenBank/DDBJ whole genome shotgun (WGS) entry which is preliminary data.</text>
</comment>
<evidence type="ECO:0000313" key="2">
    <source>
        <dbReference type="EMBL" id="MFD1658754.1"/>
    </source>
</evidence>
<reference evidence="3" key="1">
    <citation type="journal article" date="2019" name="Int. J. Syst. Evol. Microbiol.">
        <title>The Global Catalogue of Microorganisms (GCM) 10K type strain sequencing project: providing services to taxonomists for standard genome sequencing and annotation.</title>
        <authorList>
            <consortium name="The Broad Institute Genomics Platform"/>
            <consortium name="The Broad Institute Genome Sequencing Center for Infectious Disease"/>
            <person name="Wu L."/>
            <person name="Ma J."/>
        </authorList>
    </citation>
    <scope>NUCLEOTIDE SEQUENCE [LARGE SCALE GENOMIC DNA]</scope>
    <source>
        <strain evidence="3">CGMCC 1.12470</strain>
    </source>
</reference>
<feature type="region of interest" description="Disordered" evidence="1">
    <location>
        <begin position="30"/>
        <end position="53"/>
    </location>
</feature>
<evidence type="ECO:0000256" key="1">
    <source>
        <dbReference type="SAM" id="MobiDB-lite"/>
    </source>
</evidence>
<organism evidence="2 3">
    <name type="scientific">Streptomyces caeni</name>
    <dbReference type="NCBI Taxonomy" id="2307231"/>
    <lineage>
        <taxon>Bacteria</taxon>
        <taxon>Bacillati</taxon>
        <taxon>Actinomycetota</taxon>
        <taxon>Actinomycetes</taxon>
        <taxon>Kitasatosporales</taxon>
        <taxon>Streptomycetaceae</taxon>
        <taxon>Streptomyces</taxon>
    </lineage>
</organism>
<dbReference type="RefSeq" id="WP_381081175.1">
    <property type="nucleotide sequence ID" value="NZ_JBHUDX010000026.1"/>
</dbReference>
<dbReference type="EMBL" id="JBHUDX010000026">
    <property type="protein sequence ID" value="MFD1658754.1"/>
    <property type="molecule type" value="Genomic_DNA"/>
</dbReference>
<feature type="region of interest" description="Disordered" evidence="1">
    <location>
        <begin position="95"/>
        <end position="118"/>
    </location>
</feature>
<gene>
    <name evidence="2" type="ORF">ACFSL4_11155</name>
</gene>
<proteinExistence type="predicted"/>
<sequence length="118" mass="12869">MSKFEEAGAVTRKIPESPKSAKFQGYEFHIPHRPSTSSIGSGRPAASKYHPDDITQPDVMGYLRRNESQFFHPGTYDAIELADTIATEAPRMSAMRPHEPVCGSCGRIGVATPAPDSH</sequence>
<dbReference type="Proteomes" id="UP001597261">
    <property type="component" value="Unassembled WGS sequence"/>
</dbReference>
<evidence type="ECO:0000313" key="3">
    <source>
        <dbReference type="Proteomes" id="UP001597261"/>
    </source>
</evidence>